<dbReference type="RefSeq" id="XP_022485498.1">
    <property type="nucleotide sequence ID" value="XM_022634529.1"/>
</dbReference>
<evidence type="ECO:0008006" key="4">
    <source>
        <dbReference type="Google" id="ProtNLM"/>
    </source>
</evidence>
<evidence type="ECO:0000256" key="1">
    <source>
        <dbReference type="SAM" id="MobiDB-lite"/>
    </source>
</evidence>
<dbReference type="AlphaFoldDB" id="A0A1F5LAT6"/>
<proteinExistence type="predicted"/>
<comment type="caution">
    <text evidence="2">The sequence shown here is derived from an EMBL/GenBank/DDBJ whole genome shotgun (WGS) entry which is preliminary data.</text>
</comment>
<protein>
    <recommendedName>
        <fullName evidence="4">Conidiation protein 6</fullName>
    </recommendedName>
</protein>
<keyword evidence="3" id="KW-1185">Reference proteome</keyword>
<dbReference type="Pfam" id="PF10346">
    <property type="entry name" value="Con-6"/>
    <property type="match status" value="1"/>
</dbReference>
<gene>
    <name evidence="2" type="ORF">PENARI_c018G03967</name>
</gene>
<feature type="region of interest" description="Disordered" evidence="1">
    <location>
        <begin position="46"/>
        <end position="103"/>
    </location>
</feature>
<dbReference type="InterPro" id="IPR018824">
    <property type="entry name" value="Conidiation-specific_6"/>
</dbReference>
<dbReference type="GeneID" id="34579263"/>
<dbReference type="EMBL" id="LXJU01000018">
    <property type="protein sequence ID" value="OGE50049.1"/>
    <property type="molecule type" value="Genomic_DNA"/>
</dbReference>
<feature type="compositionally biased region" description="Basic and acidic residues" evidence="1">
    <location>
        <begin position="94"/>
        <end position="103"/>
    </location>
</feature>
<feature type="compositionally biased region" description="Polar residues" evidence="1">
    <location>
        <begin position="77"/>
        <end position="87"/>
    </location>
</feature>
<reference evidence="2 3" key="1">
    <citation type="journal article" date="2016" name="Sci. Rep.">
        <title>Penicillium arizonense, a new, genome sequenced fungal species, reveals a high chemical diversity in secreted metabolites.</title>
        <authorList>
            <person name="Grijseels S."/>
            <person name="Nielsen J.C."/>
            <person name="Randelovic M."/>
            <person name="Nielsen J."/>
            <person name="Nielsen K.F."/>
            <person name="Workman M."/>
            <person name="Frisvad J.C."/>
        </authorList>
    </citation>
    <scope>NUCLEOTIDE SEQUENCE [LARGE SCALE GENOMIC DNA]</scope>
    <source>
        <strain evidence="2 3">CBS 141311</strain>
    </source>
</reference>
<sequence length="103" mass="11295">MSGLGEDNELKVSVEDELNMIRGYKGTLNNPKVTNEAKHNAIDIISNEIGWDPPPHQFSSASGDHSRDSNGLAGGSTRAQQNAYNNDQDIEEPVEQHKDYTGQ</sequence>
<organism evidence="2 3">
    <name type="scientific">Penicillium arizonense</name>
    <dbReference type="NCBI Taxonomy" id="1835702"/>
    <lineage>
        <taxon>Eukaryota</taxon>
        <taxon>Fungi</taxon>
        <taxon>Dikarya</taxon>
        <taxon>Ascomycota</taxon>
        <taxon>Pezizomycotina</taxon>
        <taxon>Eurotiomycetes</taxon>
        <taxon>Eurotiomycetidae</taxon>
        <taxon>Eurotiales</taxon>
        <taxon>Aspergillaceae</taxon>
        <taxon>Penicillium</taxon>
    </lineage>
</organism>
<dbReference type="Proteomes" id="UP000177622">
    <property type="component" value="Unassembled WGS sequence"/>
</dbReference>
<accession>A0A1F5LAT6</accession>
<evidence type="ECO:0000313" key="2">
    <source>
        <dbReference type="EMBL" id="OGE50049.1"/>
    </source>
</evidence>
<name>A0A1F5LAT6_PENAI</name>
<evidence type="ECO:0000313" key="3">
    <source>
        <dbReference type="Proteomes" id="UP000177622"/>
    </source>
</evidence>
<dbReference type="OrthoDB" id="5419162at2759"/>